<dbReference type="EMBL" id="JAGIOJ010000001">
    <property type="protein sequence ID" value="MBP2399044.1"/>
    <property type="molecule type" value="Genomic_DNA"/>
</dbReference>
<evidence type="ECO:0000256" key="1">
    <source>
        <dbReference type="ARBA" id="ARBA00006484"/>
    </source>
</evidence>
<accession>A0ABS4XRA9</accession>
<keyword evidence="4" id="KW-1185">Reference proteome</keyword>
<dbReference type="RefSeq" id="WP_188949169.1">
    <property type="nucleotide sequence ID" value="NZ_BMPH01000012.1"/>
</dbReference>
<keyword evidence="2 3" id="KW-0560">Oxidoreductase</keyword>
<dbReference type="PROSITE" id="PS00061">
    <property type="entry name" value="ADH_SHORT"/>
    <property type="match status" value="1"/>
</dbReference>
<name>A0ABS4XRA9_GLUPR</name>
<comment type="similarity">
    <text evidence="1">Belongs to the short-chain dehydrogenases/reductases (SDR) family.</text>
</comment>
<reference evidence="3 4" key="1">
    <citation type="submission" date="2021-03" db="EMBL/GenBank/DDBJ databases">
        <title>Sequencing the genomes of 1000 actinobacteria strains.</title>
        <authorList>
            <person name="Klenk H.-P."/>
        </authorList>
    </citation>
    <scope>NUCLEOTIDE SEQUENCE [LARGE SCALE GENOMIC DNA]</scope>
    <source>
        <strain evidence="3 4">DSM 20168</strain>
    </source>
</reference>
<dbReference type="InterPro" id="IPR020904">
    <property type="entry name" value="Sc_DH/Rdtase_CS"/>
</dbReference>
<dbReference type="InterPro" id="IPR002347">
    <property type="entry name" value="SDR_fam"/>
</dbReference>
<organism evidence="3 4">
    <name type="scientific">Glutamicibacter protophormiae</name>
    <name type="common">Brevibacterium protophormiae</name>
    <dbReference type="NCBI Taxonomy" id="37930"/>
    <lineage>
        <taxon>Bacteria</taxon>
        <taxon>Bacillati</taxon>
        <taxon>Actinomycetota</taxon>
        <taxon>Actinomycetes</taxon>
        <taxon>Micrococcales</taxon>
        <taxon>Micrococcaceae</taxon>
        <taxon>Glutamicibacter</taxon>
    </lineage>
</organism>
<comment type="caution">
    <text evidence="3">The sequence shown here is derived from an EMBL/GenBank/DDBJ whole genome shotgun (WGS) entry which is preliminary data.</text>
</comment>
<dbReference type="InterPro" id="IPR036291">
    <property type="entry name" value="NAD(P)-bd_dom_sf"/>
</dbReference>
<evidence type="ECO:0000313" key="4">
    <source>
        <dbReference type="Proteomes" id="UP001195422"/>
    </source>
</evidence>
<sequence>MTQETPAGAVLEFEPWAGRFSERVVLVTGAAGGLGAQAVQRLHSEGAIVIATDIRSPDTGHAALSLELDVADPEAWAQAAQRIRDAYGRLDGALFCHGIQGPEHTIQDVPIAGWKKTLEINLDGCFYGLQMVVPLMRQENYGRIVMLSSIAGREGNENMSAYAVSKAGLITLAKTVAKETARYGITINCIAPSMFNTRLLEDLSAERNAALLARVPMQRVGEPQEFSALALWLLSPEASYMTGQVLDLSGGRNTA</sequence>
<protein>
    <submittedName>
        <fullName evidence="3">3-oxoacyl-[acyl-carrier protein] reductase</fullName>
        <ecNumber evidence="3">1.1.1.100</ecNumber>
    </submittedName>
</protein>
<evidence type="ECO:0000256" key="2">
    <source>
        <dbReference type="ARBA" id="ARBA00023002"/>
    </source>
</evidence>
<dbReference type="PANTHER" id="PTHR42760:SF133">
    <property type="entry name" value="3-OXOACYL-[ACYL-CARRIER-PROTEIN] REDUCTASE"/>
    <property type="match status" value="1"/>
</dbReference>
<dbReference type="Pfam" id="PF13561">
    <property type="entry name" value="adh_short_C2"/>
    <property type="match status" value="1"/>
</dbReference>
<dbReference type="Proteomes" id="UP001195422">
    <property type="component" value="Unassembled WGS sequence"/>
</dbReference>
<dbReference type="EC" id="1.1.1.100" evidence="3"/>
<dbReference type="CDD" id="cd05233">
    <property type="entry name" value="SDR_c"/>
    <property type="match status" value="1"/>
</dbReference>
<dbReference type="SUPFAM" id="SSF51735">
    <property type="entry name" value="NAD(P)-binding Rossmann-fold domains"/>
    <property type="match status" value="1"/>
</dbReference>
<proteinExistence type="inferred from homology"/>
<dbReference type="Gene3D" id="3.40.50.720">
    <property type="entry name" value="NAD(P)-binding Rossmann-like Domain"/>
    <property type="match status" value="1"/>
</dbReference>
<gene>
    <name evidence="3" type="ORF">JOF39_002125</name>
</gene>
<dbReference type="GO" id="GO:0004316">
    <property type="term" value="F:3-oxoacyl-[acyl-carrier-protein] reductase (NADPH) activity"/>
    <property type="evidence" value="ECO:0007669"/>
    <property type="project" value="UniProtKB-EC"/>
</dbReference>
<evidence type="ECO:0000313" key="3">
    <source>
        <dbReference type="EMBL" id="MBP2399044.1"/>
    </source>
</evidence>
<dbReference type="PRINTS" id="PR00081">
    <property type="entry name" value="GDHRDH"/>
</dbReference>
<dbReference type="PANTHER" id="PTHR42760">
    <property type="entry name" value="SHORT-CHAIN DEHYDROGENASES/REDUCTASES FAMILY MEMBER"/>
    <property type="match status" value="1"/>
</dbReference>